<organism evidence="1 2">
    <name type="scientific">Diploptera punctata</name>
    <name type="common">Pacific beetle cockroach</name>
    <dbReference type="NCBI Taxonomy" id="6984"/>
    <lineage>
        <taxon>Eukaryota</taxon>
        <taxon>Metazoa</taxon>
        <taxon>Ecdysozoa</taxon>
        <taxon>Arthropoda</taxon>
        <taxon>Hexapoda</taxon>
        <taxon>Insecta</taxon>
        <taxon>Pterygota</taxon>
        <taxon>Neoptera</taxon>
        <taxon>Polyneoptera</taxon>
        <taxon>Dictyoptera</taxon>
        <taxon>Blattodea</taxon>
        <taxon>Blaberoidea</taxon>
        <taxon>Blaberidae</taxon>
        <taxon>Diplopterinae</taxon>
        <taxon>Diploptera</taxon>
    </lineage>
</organism>
<feature type="non-terminal residue" evidence="1">
    <location>
        <position position="1"/>
    </location>
</feature>
<dbReference type="AlphaFoldDB" id="A0AAD8E8X1"/>
<dbReference type="EMBL" id="JASPKZ010008050">
    <property type="protein sequence ID" value="KAJ9581039.1"/>
    <property type="molecule type" value="Genomic_DNA"/>
</dbReference>
<reference evidence="1" key="2">
    <citation type="submission" date="2023-05" db="EMBL/GenBank/DDBJ databases">
        <authorList>
            <person name="Fouks B."/>
        </authorList>
    </citation>
    <scope>NUCLEOTIDE SEQUENCE</scope>
    <source>
        <strain evidence="1">Stay&amp;Tobe</strain>
        <tissue evidence="1">Testes</tissue>
    </source>
</reference>
<gene>
    <name evidence="1" type="ORF">L9F63_023793</name>
</gene>
<reference evidence="1" key="1">
    <citation type="journal article" date="2023" name="IScience">
        <title>Live-bearing cockroach genome reveals convergent evolutionary mechanisms linked to viviparity in insects and beyond.</title>
        <authorList>
            <person name="Fouks B."/>
            <person name="Harrison M.C."/>
            <person name="Mikhailova A.A."/>
            <person name="Marchal E."/>
            <person name="English S."/>
            <person name="Carruthers M."/>
            <person name="Jennings E.C."/>
            <person name="Chiamaka E.L."/>
            <person name="Frigard R.A."/>
            <person name="Pippel M."/>
            <person name="Attardo G.M."/>
            <person name="Benoit J.B."/>
            <person name="Bornberg-Bauer E."/>
            <person name="Tobe S.S."/>
        </authorList>
    </citation>
    <scope>NUCLEOTIDE SEQUENCE</scope>
    <source>
        <strain evidence="1">Stay&amp;Tobe</strain>
    </source>
</reference>
<name>A0AAD8E8X1_DIPPU</name>
<proteinExistence type="predicted"/>
<accession>A0AAD8E8X1</accession>
<sequence length="104" mass="12234">ESFYESNPVSYRLFRRIIFLLSYAHVSPLNCQNESRLHMPLEFELSHSGGEVGECQNFSKHLFHISQIQKHLNLHYSILQCFSNTLNLKRTSFLWSIYIKSLLG</sequence>
<protein>
    <submittedName>
        <fullName evidence="1">Uncharacterized protein</fullName>
    </submittedName>
</protein>
<feature type="non-terminal residue" evidence="1">
    <location>
        <position position="104"/>
    </location>
</feature>
<evidence type="ECO:0000313" key="1">
    <source>
        <dbReference type="EMBL" id="KAJ9581039.1"/>
    </source>
</evidence>
<evidence type="ECO:0000313" key="2">
    <source>
        <dbReference type="Proteomes" id="UP001233999"/>
    </source>
</evidence>
<dbReference type="Proteomes" id="UP001233999">
    <property type="component" value="Unassembled WGS sequence"/>
</dbReference>
<comment type="caution">
    <text evidence="1">The sequence shown here is derived from an EMBL/GenBank/DDBJ whole genome shotgun (WGS) entry which is preliminary data.</text>
</comment>
<keyword evidence="2" id="KW-1185">Reference proteome</keyword>